<keyword evidence="6" id="KW-0547">Nucleotide-binding</keyword>
<dbReference type="InterPro" id="IPR032828">
    <property type="entry name" value="PolyA_RNA-bd"/>
</dbReference>
<feature type="domain" description="Poly A polymerase head" evidence="10">
    <location>
        <begin position="29"/>
        <end position="148"/>
    </location>
</feature>
<evidence type="ECO:0000259" key="11">
    <source>
        <dbReference type="Pfam" id="PF12627"/>
    </source>
</evidence>
<keyword evidence="5" id="KW-0479">Metal-binding</keyword>
<organism evidence="13 14">
    <name type="scientific">Paenibacillus gallinarum</name>
    <dbReference type="NCBI Taxonomy" id="2762232"/>
    <lineage>
        <taxon>Bacteria</taxon>
        <taxon>Bacillati</taxon>
        <taxon>Bacillota</taxon>
        <taxon>Bacilli</taxon>
        <taxon>Bacillales</taxon>
        <taxon>Paenibacillaceae</taxon>
        <taxon>Paenibacillus</taxon>
    </lineage>
</organism>
<evidence type="ECO:0000256" key="3">
    <source>
        <dbReference type="ARBA" id="ARBA00022694"/>
    </source>
</evidence>
<evidence type="ECO:0000256" key="5">
    <source>
        <dbReference type="ARBA" id="ARBA00022723"/>
    </source>
</evidence>
<dbReference type="Gene3D" id="1.10.3090.10">
    <property type="entry name" value="cca-adding enzyme, domain 2"/>
    <property type="match status" value="1"/>
</dbReference>
<dbReference type="Pfam" id="PF13735">
    <property type="entry name" value="tRNA_NucTran2_2"/>
    <property type="match status" value="1"/>
</dbReference>
<evidence type="ECO:0000256" key="1">
    <source>
        <dbReference type="ARBA" id="ARBA00001946"/>
    </source>
</evidence>
<keyword evidence="4 13" id="KW-0548">Nucleotidyltransferase</keyword>
<feature type="domain" description="tRNA nucleotidyltransferase/poly(A) polymerase RNA and SrmB- binding" evidence="11">
    <location>
        <begin position="176"/>
        <end position="231"/>
    </location>
</feature>
<sequence>MKNWNYTLPAMAAGGEQVLQKLNDHGYDAFFVGGCVRDELMHRTVTDMDITTSATPEQVIALFPDSIPTGLQHGTVTVRSDGYHYEVTTFRTESGYEDFRRPTEVHFVDRVEDDLKRRDFTMNAIARNVKGDLLDPFHGQEDIKQGLVKCVGIAEERFEEDALRIMRGVRFASVFNFELETDTWLGMIGQRDKLAYIAMERVRTEMDKMMAGPFPSKGVQLLMDSRILEYVKAPIRLTSLDRNLTGYLDELPQHAVYRYEMMLLLLQIGSPDANTLLREWTFSGETRDRITNMLAFHEHVMSLFEELALNMEQMEKTELFNLLRADWIPLVLRFGREAAQDWILINRKIAIEEVLFSSAYNNLCPLLLQKAEDWTTEMNVYHVKDLALGGADLMRVTGRKGGPWLGLTMKRLLHEVALGQIPNDHDSLIDAAKKVIEDEV</sequence>
<reference evidence="13 14" key="1">
    <citation type="submission" date="2020-08" db="EMBL/GenBank/DDBJ databases">
        <title>A Genomic Blueprint of the Chicken Gut Microbiome.</title>
        <authorList>
            <person name="Gilroy R."/>
            <person name="Ravi A."/>
            <person name="Getino M."/>
            <person name="Pursley I."/>
            <person name="Horton D.L."/>
            <person name="Alikhan N.-F."/>
            <person name="Baker D."/>
            <person name="Gharbi K."/>
            <person name="Hall N."/>
            <person name="Watson M."/>
            <person name="Adriaenssens E.M."/>
            <person name="Foster-Nyarko E."/>
            <person name="Jarju S."/>
            <person name="Secka A."/>
            <person name="Antonio M."/>
            <person name="Oren A."/>
            <person name="Chaudhuri R."/>
            <person name="La Ragione R.M."/>
            <person name="Hildebrand F."/>
            <person name="Pallen M.J."/>
        </authorList>
    </citation>
    <scope>NUCLEOTIDE SEQUENCE [LARGE SCALE GENOMIC DNA]</scope>
    <source>
        <strain evidence="13 14">Sa2BVA9</strain>
    </source>
</reference>
<evidence type="ECO:0000256" key="6">
    <source>
        <dbReference type="ARBA" id="ARBA00022741"/>
    </source>
</evidence>
<gene>
    <name evidence="13" type="ORF">H9647_08360</name>
</gene>
<evidence type="ECO:0000259" key="12">
    <source>
        <dbReference type="Pfam" id="PF13735"/>
    </source>
</evidence>
<dbReference type="NCBIfam" id="NF009814">
    <property type="entry name" value="PRK13299.1"/>
    <property type="match status" value="1"/>
</dbReference>
<evidence type="ECO:0000313" key="13">
    <source>
        <dbReference type="EMBL" id="MBD7968075.1"/>
    </source>
</evidence>
<feature type="domain" description="CCA-adding enzyme C-terminal" evidence="12">
    <location>
        <begin position="263"/>
        <end position="431"/>
    </location>
</feature>
<dbReference type="InterPro" id="IPR032810">
    <property type="entry name" value="CCA-adding_enz_C"/>
</dbReference>
<dbReference type="InterPro" id="IPR043519">
    <property type="entry name" value="NT_sf"/>
</dbReference>
<dbReference type="RefSeq" id="WP_191799276.1">
    <property type="nucleotide sequence ID" value="NZ_JACSQL010000002.1"/>
</dbReference>
<evidence type="ECO:0000256" key="8">
    <source>
        <dbReference type="ARBA" id="ARBA00022884"/>
    </source>
</evidence>
<dbReference type="InterPro" id="IPR002646">
    <property type="entry name" value="PolA_pol_head_dom"/>
</dbReference>
<proteinExistence type="inferred from homology"/>
<evidence type="ECO:0000313" key="14">
    <source>
        <dbReference type="Proteomes" id="UP000608071"/>
    </source>
</evidence>
<comment type="similarity">
    <text evidence="9">Belongs to the tRNA nucleotidyltransferase/poly(A) polymerase family.</text>
</comment>
<evidence type="ECO:0000256" key="4">
    <source>
        <dbReference type="ARBA" id="ARBA00022695"/>
    </source>
</evidence>
<evidence type="ECO:0000256" key="2">
    <source>
        <dbReference type="ARBA" id="ARBA00022679"/>
    </source>
</evidence>
<dbReference type="SUPFAM" id="SSF81301">
    <property type="entry name" value="Nucleotidyltransferase"/>
    <property type="match status" value="1"/>
</dbReference>
<keyword evidence="2 9" id="KW-0808">Transferase</keyword>
<dbReference type="GO" id="GO:0004810">
    <property type="term" value="F:CCA tRNA nucleotidyltransferase activity"/>
    <property type="evidence" value="ECO:0007669"/>
    <property type="project" value="UniProtKB-EC"/>
</dbReference>
<keyword evidence="8 9" id="KW-0694">RNA-binding</keyword>
<evidence type="ECO:0000256" key="9">
    <source>
        <dbReference type="RuleBase" id="RU003953"/>
    </source>
</evidence>
<accession>A0ABR8SX51</accession>
<comment type="caution">
    <text evidence="13">The sequence shown here is derived from an EMBL/GenBank/DDBJ whole genome shotgun (WGS) entry which is preliminary data.</text>
</comment>
<dbReference type="Pfam" id="PF12627">
    <property type="entry name" value="PolyA_pol_RNAbd"/>
    <property type="match status" value="1"/>
</dbReference>
<name>A0ABR8SX51_9BACL</name>
<dbReference type="Pfam" id="PF01743">
    <property type="entry name" value="PolyA_pol"/>
    <property type="match status" value="1"/>
</dbReference>
<evidence type="ECO:0000256" key="7">
    <source>
        <dbReference type="ARBA" id="ARBA00022842"/>
    </source>
</evidence>
<dbReference type="EC" id="2.7.7.72" evidence="13"/>
<comment type="cofactor">
    <cofactor evidence="1">
        <name>Mg(2+)</name>
        <dbReference type="ChEBI" id="CHEBI:18420"/>
    </cofactor>
</comment>
<dbReference type="InterPro" id="IPR050264">
    <property type="entry name" value="Bact_CCA-adding_enz_type3_sf"/>
</dbReference>
<dbReference type="CDD" id="cd05398">
    <property type="entry name" value="NT_ClassII-CCAase"/>
    <property type="match status" value="1"/>
</dbReference>
<keyword evidence="14" id="KW-1185">Reference proteome</keyword>
<evidence type="ECO:0000259" key="10">
    <source>
        <dbReference type="Pfam" id="PF01743"/>
    </source>
</evidence>
<dbReference type="PANTHER" id="PTHR46173:SF1">
    <property type="entry name" value="CCA TRNA NUCLEOTIDYLTRANSFERASE 1, MITOCHONDRIAL"/>
    <property type="match status" value="1"/>
</dbReference>
<keyword evidence="7" id="KW-0460">Magnesium</keyword>
<dbReference type="PANTHER" id="PTHR46173">
    <property type="entry name" value="CCA TRNA NUCLEOTIDYLTRANSFERASE 1, MITOCHONDRIAL"/>
    <property type="match status" value="1"/>
</dbReference>
<dbReference type="SUPFAM" id="SSF81891">
    <property type="entry name" value="Poly A polymerase C-terminal region-like"/>
    <property type="match status" value="1"/>
</dbReference>
<protein>
    <submittedName>
        <fullName evidence="13">CCA tRNA nucleotidyltransferase</fullName>
        <ecNumber evidence="13">2.7.7.72</ecNumber>
    </submittedName>
</protein>
<dbReference type="Gene3D" id="1.10.246.80">
    <property type="match status" value="1"/>
</dbReference>
<keyword evidence="3" id="KW-0819">tRNA processing</keyword>
<dbReference type="EMBL" id="JACSQL010000002">
    <property type="protein sequence ID" value="MBD7968075.1"/>
    <property type="molecule type" value="Genomic_DNA"/>
</dbReference>
<dbReference type="Gene3D" id="3.30.460.10">
    <property type="entry name" value="Beta Polymerase, domain 2"/>
    <property type="match status" value="1"/>
</dbReference>
<dbReference type="Proteomes" id="UP000608071">
    <property type="component" value="Unassembled WGS sequence"/>
</dbReference>